<organism evidence="3 4">
    <name type="scientific">Porphyra umbilicalis</name>
    <name type="common">Purple laver</name>
    <name type="synonym">Red alga</name>
    <dbReference type="NCBI Taxonomy" id="2786"/>
    <lineage>
        <taxon>Eukaryota</taxon>
        <taxon>Rhodophyta</taxon>
        <taxon>Bangiophyceae</taxon>
        <taxon>Bangiales</taxon>
        <taxon>Bangiaceae</taxon>
        <taxon>Porphyra</taxon>
    </lineage>
</organism>
<feature type="chain" id="PRO_5013321688" evidence="2">
    <location>
        <begin position="35"/>
        <end position="437"/>
    </location>
</feature>
<feature type="compositionally biased region" description="Basic residues" evidence="1">
    <location>
        <begin position="411"/>
        <end position="427"/>
    </location>
</feature>
<protein>
    <submittedName>
        <fullName evidence="3">Uncharacterized protein</fullName>
    </submittedName>
</protein>
<keyword evidence="2" id="KW-0732">Signal</keyword>
<keyword evidence="4" id="KW-1185">Reference proteome</keyword>
<evidence type="ECO:0000313" key="4">
    <source>
        <dbReference type="Proteomes" id="UP000218209"/>
    </source>
</evidence>
<evidence type="ECO:0000313" key="3">
    <source>
        <dbReference type="EMBL" id="OSX77009.1"/>
    </source>
</evidence>
<name>A0A1X6P7Z5_PORUM</name>
<feature type="compositionally biased region" description="Gly residues" evidence="1">
    <location>
        <begin position="380"/>
        <end position="392"/>
    </location>
</feature>
<reference evidence="3 4" key="1">
    <citation type="submission" date="2017-03" db="EMBL/GenBank/DDBJ databases">
        <title>WGS assembly of Porphyra umbilicalis.</title>
        <authorList>
            <person name="Brawley S.H."/>
            <person name="Blouin N.A."/>
            <person name="Ficko-Blean E."/>
            <person name="Wheeler G.L."/>
            <person name="Lohr M."/>
            <person name="Goodson H.V."/>
            <person name="Jenkins J.W."/>
            <person name="Blaby-Haas C.E."/>
            <person name="Helliwell K.E."/>
            <person name="Chan C."/>
            <person name="Marriage T."/>
            <person name="Bhattacharya D."/>
            <person name="Klein A.S."/>
            <person name="Badis Y."/>
            <person name="Brodie J."/>
            <person name="Cao Y."/>
            <person name="Collen J."/>
            <person name="Dittami S.M."/>
            <person name="Gachon C.M."/>
            <person name="Green B.R."/>
            <person name="Karpowicz S."/>
            <person name="Kim J.W."/>
            <person name="Kudahl U."/>
            <person name="Lin S."/>
            <person name="Michel G."/>
            <person name="Mittag M."/>
            <person name="Olson B.J."/>
            <person name="Pangilinan J."/>
            <person name="Peng Y."/>
            <person name="Qiu H."/>
            <person name="Shu S."/>
            <person name="Singer J.T."/>
            <person name="Smith A.G."/>
            <person name="Sprecher B.N."/>
            <person name="Wagner V."/>
            <person name="Wang W."/>
            <person name="Wang Z.-Y."/>
            <person name="Yan J."/>
            <person name="Yarish C."/>
            <person name="Zoeuner-Riek S."/>
            <person name="Zhuang Y."/>
            <person name="Zou Y."/>
            <person name="Lindquist E.A."/>
            <person name="Grimwood J."/>
            <person name="Barry K."/>
            <person name="Rokhsar D.S."/>
            <person name="Schmutz J."/>
            <person name="Stiller J.W."/>
            <person name="Grossman A.R."/>
            <person name="Prochnik S.E."/>
        </authorList>
    </citation>
    <scope>NUCLEOTIDE SEQUENCE [LARGE SCALE GENOMIC DNA]</scope>
    <source>
        <strain evidence="3">4086291</strain>
    </source>
</reference>
<feature type="region of interest" description="Disordered" evidence="1">
    <location>
        <begin position="380"/>
        <end position="437"/>
    </location>
</feature>
<gene>
    <name evidence="3" type="ORF">BU14_0165s0003</name>
</gene>
<dbReference type="Proteomes" id="UP000218209">
    <property type="component" value="Unassembled WGS sequence"/>
</dbReference>
<evidence type="ECO:0000256" key="1">
    <source>
        <dbReference type="SAM" id="MobiDB-lite"/>
    </source>
</evidence>
<proteinExistence type="predicted"/>
<dbReference type="EMBL" id="KV918848">
    <property type="protein sequence ID" value="OSX77009.1"/>
    <property type="molecule type" value="Genomic_DNA"/>
</dbReference>
<sequence length="437" mass="42939">MVAALVAAVTAYPHAAAVVQPALAVLCALTGADAVSPQRAPFPPPPGLLLALVGVLESTAPPPDTLVPALSLACAVDVVALLPVAGRPPLIGRGGVVLGAPTPASPTCDGTRPCGAVRGSDALYGDDFDAWLQCILRPCGVDVDAWDLRPVETSARFVNALLRWVRVADVADIPPTVATAACHTVHVVATASTTMRHALLDAGGRNALVGLLSRVAAAEPPPPSSLVEAGLAAIAAVGVARRLFFFTPHGGTGADEGSVGRVLASAVAVVPPSPRLYRLALAAIGSAVVLPPSADATAADASAALAVAVAALASSDDGVVDAALATLAGLVGVTPVADASVADAIGLLLRRPALHPSLAQLASDVLGVVRAADAGGGAGDGGGGGGAGGGAAAGSPPPCSPRVCSPPRGTPRPRRSLRMGGVSRKRVSFGSDSFHDL</sequence>
<evidence type="ECO:0000256" key="2">
    <source>
        <dbReference type="SAM" id="SignalP"/>
    </source>
</evidence>
<dbReference type="AlphaFoldDB" id="A0A1X6P7Z5"/>
<feature type="signal peptide" evidence="2">
    <location>
        <begin position="1"/>
        <end position="34"/>
    </location>
</feature>
<accession>A0A1X6P7Z5</accession>